<evidence type="ECO:0000313" key="16">
    <source>
        <dbReference type="Proteomes" id="UP000294820"/>
    </source>
</evidence>
<evidence type="ECO:0000256" key="6">
    <source>
        <dbReference type="ARBA" id="ARBA00022692"/>
    </source>
</evidence>
<comment type="similarity">
    <text evidence="10">Belongs to the methyl-accepting chemotaxis (MCP) protein family.</text>
</comment>
<dbReference type="SMART" id="SM00319">
    <property type="entry name" value="TarH"/>
    <property type="match status" value="1"/>
</dbReference>
<dbReference type="CDD" id="cd19407">
    <property type="entry name" value="Tar_Tsr_sensor"/>
    <property type="match status" value="1"/>
</dbReference>
<dbReference type="EMBL" id="LT615367">
    <property type="protein sequence ID" value="SLM63145.1"/>
    <property type="molecule type" value="Genomic_DNA"/>
</dbReference>
<keyword evidence="5" id="KW-0997">Cell inner membrane</keyword>
<dbReference type="SMART" id="SM00283">
    <property type="entry name" value="MA"/>
    <property type="match status" value="1"/>
</dbReference>
<dbReference type="PRINTS" id="PR00260">
    <property type="entry name" value="CHEMTRNSDUCR"/>
</dbReference>
<evidence type="ECO:0000256" key="7">
    <source>
        <dbReference type="ARBA" id="ARBA00022989"/>
    </source>
</evidence>
<dbReference type="GO" id="GO:0007165">
    <property type="term" value="P:signal transduction"/>
    <property type="evidence" value="ECO:0007669"/>
    <property type="project" value="UniProtKB-KW"/>
</dbReference>
<dbReference type="GO" id="GO:0004888">
    <property type="term" value="F:transmembrane signaling receptor activity"/>
    <property type="evidence" value="ECO:0007669"/>
    <property type="project" value="InterPro"/>
</dbReference>
<protein>
    <recommendedName>
        <fullName evidence="17">Methyl-accepting chemotaxis protein I (Serine chemoreceptor protein)</fullName>
    </recommendedName>
</protein>
<evidence type="ECO:0000256" key="4">
    <source>
        <dbReference type="ARBA" id="ARBA00022500"/>
    </source>
</evidence>
<dbReference type="GO" id="GO:0006935">
    <property type="term" value="P:chemotaxis"/>
    <property type="evidence" value="ECO:0007669"/>
    <property type="project" value="UniProtKB-KW"/>
</dbReference>
<dbReference type="InterPro" id="IPR003122">
    <property type="entry name" value="Tar_rcpt_lig-bd"/>
</dbReference>
<dbReference type="InterPro" id="IPR004089">
    <property type="entry name" value="MCPsignal_dom"/>
</dbReference>
<dbReference type="InterPro" id="IPR035440">
    <property type="entry name" value="4HB_MCP_dom_sf"/>
</dbReference>
<dbReference type="PANTHER" id="PTHR43531:SF14">
    <property type="entry name" value="METHYL-ACCEPTING CHEMOTAXIS PROTEIN I-RELATED"/>
    <property type="match status" value="1"/>
</dbReference>
<dbReference type="Pfam" id="PF02203">
    <property type="entry name" value="TarH"/>
    <property type="match status" value="1"/>
</dbReference>
<dbReference type="KEGG" id="daq:DAQ1742_02241"/>
<evidence type="ECO:0000256" key="5">
    <source>
        <dbReference type="ARBA" id="ARBA00022519"/>
    </source>
</evidence>
<keyword evidence="2" id="KW-1003">Cell membrane</keyword>
<dbReference type="PROSITE" id="PS50111">
    <property type="entry name" value="CHEMOTAXIS_TRANSDUC_2"/>
    <property type="match status" value="1"/>
</dbReference>
<reference evidence="15 16" key="1">
    <citation type="submission" date="2016-09" db="EMBL/GenBank/DDBJ databases">
        <authorList>
            <person name="Reverchon S."/>
            <person name="Nasser W."/>
            <person name="Leonard S."/>
            <person name="Brochier C."/>
            <person name="Duprey A."/>
        </authorList>
    </citation>
    <scope>NUCLEOTIDE SEQUENCE [LARGE SCALE GENOMIC DNA]</scope>
    <source>
        <strain evidence="15 16">174/2</strain>
    </source>
</reference>
<evidence type="ECO:0000256" key="11">
    <source>
        <dbReference type="PROSITE-ProRule" id="PRU00284"/>
    </source>
</evidence>
<dbReference type="PANTHER" id="PTHR43531">
    <property type="entry name" value="PROTEIN ICFG"/>
    <property type="match status" value="1"/>
</dbReference>
<accession>A0A375AAS9</accession>
<evidence type="ECO:0000256" key="9">
    <source>
        <dbReference type="ARBA" id="ARBA00023224"/>
    </source>
</evidence>
<keyword evidence="16" id="KW-1185">Reference proteome</keyword>
<dbReference type="InterPro" id="IPR003660">
    <property type="entry name" value="HAMP_dom"/>
</dbReference>
<comment type="subcellular location">
    <subcellularLocation>
        <location evidence="1">Cell inner membrane</location>
        <topology evidence="1">Multi-pass membrane protein</topology>
    </subcellularLocation>
</comment>
<evidence type="ECO:0000256" key="12">
    <source>
        <dbReference type="SAM" id="Phobius"/>
    </source>
</evidence>
<gene>
    <name evidence="15" type="ORF">DAQ1742_02241</name>
</gene>
<keyword evidence="7 12" id="KW-1133">Transmembrane helix</keyword>
<evidence type="ECO:0000259" key="13">
    <source>
        <dbReference type="PROSITE" id="PS50111"/>
    </source>
</evidence>
<feature type="transmembrane region" description="Helical" evidence="12">
    <location>
        <begin position="215"/>
        <end position="235"/>
    </location>
</feature>
<name>A0A375AAS9_9GAMM</name>
<proteinExistence type="inferred from homology"/>
<dbReference type="SUPFAM" id="SSF58104">
    <property type="entry name" value="Methyl-accepting chemotaxis protein (MCP) signaling domain"/>
    <property type="match status" value="1"/>
</dbReference>
<keyword evidence="9 11" id="KW-0807">Transducer</keyword>
<evidence type="ECO:0000256" key="3">
    <source>
        <dbReference type="ARBA" id="ARBA00022481"/>
    </source>
</evidence>
<keyword evidence="3" id="KW-0488">Methylation</keyword>
<keyword evidence="4" id="KW-0145">Chemotaxis</keyword>
<evidence type="ECO:0000259" key="14">
    <source>
        <dbReference type="PROSITE" id="PS50885"/>
    </source>
</evidence>
<evidence type="ECO:0000313" key="15">
    <source>
        <dbReference type="EMBL" id="SLM63145.1"/>
    </source>
</evidence>
<feature type="transmembrane region" description="Helical" evidence="12">
    <location>
        <begin position="29"/>
        <end position="51"/>
    </location>
</feature>
<dbReference type="InterPro" id="IPR004090">
    <property type="entry name" value="Chemotax_Me-accpt_rcpt"/>
</dbReference>
<dbReference type="GO" id="GO:0005886">
    <property type="term" value="C:plasma membrane"/>
    <property type="evidence" value="ECO:0007669"/>
    <property type="project" value="UniProtKB-SubCell"/>
</dbReference>
<evidence type="ECO:0008006" key="17">
    <source>
        <dbReference type="Google" id="ProtNLM"/>
    </source>
</evidence>
<dbReference type="Pfam" id="PF00015">
    <property type="entry name" value="MCPsignal"/>
    <property type="match status" value="1"/>
</dbReference>
<evidence type="ECO:0000256" key="10">
    <source>
        <dbReference type="ARBA" id="ARBA00029447"/>
    </source>
</evidence>
<feature type="domain" description="Methyl-accepting transducer" evidence="13">
    <location>
        <begin position="296"/>
        <end position="525"/>
    </location>
</feature>
<dbReference type="SUPFAM" id="SSF47170">
    <property type="entry name" value="Aspartate receptor, ligand-binding domain"/>
    <property type="match status" value="1"/>
</dbReference>
<dbReference type="AlphaFoldDB" id="A0A375AAS9"/>
<dbReference type="Gene3D" id="1.20.120.30">
    <property type="entry name" value="Aspartate receptor, ligand-binding domain"/>
    <property type="match status" value="1"/>
</dbReference>
<evidence type="ECO:0000256" key="2">
    <source>
        <dbReference type="ARBA" id="ARBA00022475"/>
    </source>
</evidence>
<feature type="domain" description="HAMP" evidence="14">
    <location>
        <begin position="237"/>
        <end position="291"/>
    </location>
</feature>
<dbReference type="SMART" id="SM00304">
    <property type="entry name" value="HAMP"/>
    <property type="match status" value="1"/>
</dbReference>
<keyword evidence="6 12" id="KW-0812">Transmembrane</keyword>
<sequence>MSIPASALPLSTPAPAGIFGRFRRYRLSFLSGLLLIIGSFSLLQLLSVAMISSAMHEVRQDSAANEALQQQQALMDHARMEVMNASDKLNRAGIYLMFDKETGSVGSWNSLMSEAETSLKNAQSYYQKLEQFSANAHHDATFNDLKSSYQQLYTGLLELADGIKKTNQIDIFFAVPIQAYQTQFTQKYARYLQENDTQQKQHAQQLLNNLDATHTLFIVVLGLLLAISLLVWMGVNKVIIHPLKRITAHLSLIAGGDLSHHIDVEKRATREISVLNDSVMQMQSGLVRLILQVRQGMETMMQQVSHVAADNHQLSEQAHHQSEELKIATDHIVQLSEHLERNTRYTQQASHHAQETSHIAEQGESMMNDVRLAMQNISGRSREMTEVISLIENVAFQTHILSLNAAIEAARAGEMGKGFSVVAREVGVLASQSSHSAQNINGLIRESDNSVATGAKRVNSLNESLQEIIQAARETSTFLNEINEISHHQTQSIHEVTHRISSLNDTVKQNATQVATSATTCEQMLQQAEQLNQSVTLFRLPATQEEPAQAVSDSASIANTGMAIKAAASIRPGTVSNLPAMIAPAG</sequence>
<keyword evidence="8 12" id="KW-0472">Membrane</keyword>
<organism evidence="15 16">
    <name type="scientific">Dickeya aquatica</name>
    <dbReference type="NCBI Taxonomy" id="1401087"/>
    <lineage>
        <taxon>Bacteria</taxon>
        <taxon>Pseudomonadati</taxon>
        <taxon>Pseudomonadota</taxon>
        <taxon>Gammaproteobacteria</taxon>
        <taxon>Enterobacterales</taxon>
        <taxon>Pectobacteriaceae</taxon>
        <taxon>Dickeya</taxon>
    </lineage>
</organism>
<evidence type="ECO:0000256" key="8">
    <source>
        <dbReference type="ARBA" id="ARBA00023136"/>
    </source>
</evidence>
<dbReference type="Proteomes" id="UP000294820">
    <property type="component" value="Chromosome 1"/>
</dbReference>
<dbReference type="Gene3D" id="1.10.287.950">
    <property type="entry name" value="Methyl-accepting chemotaxis protein"/>
    <property type="match status" value="1"/>
</dbReference>
<dbReference type="InterPro" id="IPR051310">
    <property type="entry name" value="MCP_chemotaxis"/>
</dbReference>
<dbReference type="PROSITE" id="PS50885">
    <property type="entry name" value="HAMP"/>
    <property type="match status" value="1"/>
</dbReference>
<evidence type="ECO:0000256" key="1">
    <source>
        <dbReference type="ARBA" id="ARBA00004429"/>
    </source>
</evidence>